<dbReference type="Pfam" id="PF07437">
    <property type="entry name" value="YfaZ"/>
    <property type="match status" value="1"/>
</dbReference>
<feature type="chain" id="PRO_5028999950" description="YfaZ" evidence="1">
    <location>
        <begin position="23"/>
        <end position="190"/>
    </location>
</feature>
<dbReference type="AlphaFoldDB" id="A0A7H1JBL3"/>
<accession>A0A7H1JBL3</accession>
<evidence type="ECO:0008006" key="4">
    <source>
        <dbReference type="Google" id="ProtNLM"/>
    </source>
</evidence>
<evidence type="ECO:0000313" key="2">
    <source>
        <dbReference type="EMBL" id="QNT07879.1"/>
    </source>
</evidence>
<keyword evidence="1" id="KW-0732">Signal</keyword>
<dbReference type="OrthoDB" id="6119976at2"/>
<organism evidence="2 3">
    <name type="scientific">Marinomonas arctica</name>
    <dbReference type="NCBI Taxonomy" id="383750"/>
    <lineage>
        <taxon>Bacteria</taxon>
        <taxon>Pseudomonadati</taxon>
        <taxon>Pseudomonadota</taxon>
        <taxon>Gammaproteobacteria</taxon>
        <taxon>Oceanospirillales</taxon>
        <taxon>Oceanospirillaceae</taxon>
        <taxon>Marinomonas</taxon>
    </lineage>
</organism>
<reference evidence="2 3" key="1">
    <citation type="submission" date="2020-09" db="EMBL/GenBank/DDBJ databases">
        <title>Complete genome sequence of an Arctic sea ice bacterium Marinomonas arctica BSI20414.</title>
        <authorList>
            <person name="Liao L."/>
            <person name="Chen B."/>
        </authorList>
    </citation>
    <scope>NUCLEOTIDE SEQUENCE [LARGE SCALE GENOMIC DNA]</scope>
    <source>
        <strain evidence="2 3">BSI20414</strain>
    </source>
</reference>
<dbReference type="EMBL" id="CP061081">
    <property type="protein sequence ID" value="QNT07879.1"/>
    <property type="molecule type" value="Genomic_DNA"/>
</dbReference>
<sequence length="190" mass="20394">MNLTQKALLLTAGILGSSIVNASSAGISLNNDTVKGDIDVNMGSFGVNGGISHDDDANTSMAHVGVTVEDSDTSGPLQAGLGMRLYAIDANLDSNTGNDDLSLALALGGWYRYTFPEANRVSIYGSVYYTPEVLALSNLDHMYTYEFRAEYMTMRNARAFVSYGKTVTVYEDDSRKDINKGLSIGATVDF</sequence>
<dbReference type="KEGG" id="mard:IBG28_09955"/>
<dbReference type="InterPro" id="IPR009998">
    <property type="entry name" value="YfaZ"/>
</dbReference>
<protein>
    <recommendedName>
        <fullName evidence="4">YfaZ</fullName>
    </recommendedName>
</protein>
<proteinExistence type="predicted"/>
<evidence type="ECO:0000256" key="1">
    <source>
        <dbReference type="SAM" id="SignalP"/>
    </source>
</evidence>
<dbReference type="RefSeq" id="WP_111608208.1">
    <property type="nucleotide sequence ID" value="NZ_BMLJ01000006.1"/>
</dbReference>
<dbReference type="Proteomes" id="UP000516370">
    <property type="component" value="Chromosome"/>
</dbReference>
<name>A0A7H1JBL3_9GAMM</name>
<keyword evidence="3" id="KW-1185">Reference proteome</keyword>
<gene>
    <name evidence="2" type="ORF">IBG28_09955</name>
</gene>
<evidence type="ECO:0000313" key="3">
    <source>
        <dbReference type="Proteomes" id="UP000516370"/>
    </source>
</evidence>
<feature type="signal peptide" evidence="1">
    <location>
        <begin position="1"/>
        <end position="22"/>
    </location>
</feature>